<comment type="caution">
    <text evidence="1">The sequence shown here is derived from an EMBL/GenBank/DDBJ whole genome shotgun (WGS) entry which is preliminary data.</text>
</comment>
<dbReference type="CDD" id="cd06558">
    <property type="entry name" value="crotonase-like"/>
    <property type="match status" value="1"/>
</dbReference>
<accession>A0A917BVD3</accession>
<sequence length="223" mass="24036">MSQIVTFEQKNKIGVIKMDDGKANAMSFEMAAQMNAALDEAEKDSDAIVLEGGAKCFCAGFDLEIMKAEGPDRDRLLKTGFALSYRLLNADRPVIAKSAGHALAMGAILLLSCDYRIGVHGSAKIGLNEIAIGVEMPDYGIDLVSDRLAKPAQIPALANSVIYTPDQAVHVGFLDEAVEADVLDRRVNDVAGYLASLNMPAHQKAKRALRADFLAKYKEMYGA</sequence>
<evidence type="ECO:0000313" key="1">
    <source>
        <dbReference type="EMBL" id="GGF58199.1"/>
    </source>
</evidence>
<dbReference type="InterPro" id="IPR001753">
    <property type="entry name" value="Enoyl-CoA_hydra/iso"/>
</dbReference>
<dbReference type="PANTHER" id="PTHR11941">
    <property type="entry name" value="ENOYL-COA HYDRATASE-RELATED"/>
    <property type="match status" value="1"/>
</dbReference>
<dbReference type="NCBIfam" id="NF004858">
    <property type="entry name" value="PRK06213.1"/>
    <property type="match status" value="1"/>
</dbReference>
<reference evidence="1" key="1">
    <citation type="journal article" date="2014" name="Int. J. Syst. Evol. Microbiol.">
        <title>Complete genome sequence of Corynebacterium casei LMG S-19264T (=DSM 44701T), isolated from a smear-ripened cheese.</title>
        <authorList>
            <consortium name="US DOE Joint Genome Institute (JGI-PGF)"/>
            <person name="Walter F."/>
            <person name="Albersmeier A."/>
            <person name="Kalinowski J."/>
            <person name="Ruckert C."/>
        </authorList>
    </citation>
    <scope>NUCLEOTIDE SEQUENCE</scope>
    <source>
        <strain evidence="1">CGMCC 1.15254</strain>
    </source>
</reference>
<dbReference type="Proteomes" id="UP000632498">
    <property type="component" value="Unassembled WGS sequence"/>
</dbReference>
<protein>
    <submittedName>
        <fullName evidence="1">Enoyl-CoA hydratase</fullName>
    </submittedName>
</protein>
<dbReference type="Gene3D" id="3.90.226.10">
    <property type="entry name" value="2-enoyl-CoA Hydratase, Chain A, domain 1"/>
    <property type="match status" value="1"/>
</dbReference>
<gene>
    <name evidence="1" type="ORF">GCM10011332_09700</name>
</gene>
<reference evidence="1" key="2">
    <citation type="submission" date="2020-09" db="EMBL/GenBank/DDBJ databases">
        <authorList>
            <person name="Sun Q."/>
            <person name="Zhou Y."/>
        </authorList>
    </citation>
    <scope>NUCLEOTIDE SEQUENCE</scope>
    <source>
        <strain evidence="1">CGMCC 1.15254</strain>
    </source>
</reference>
<dbReference type="RefSeq" id="WP_188662255.1">
    <property type="nucleotide sequence ID" value="NZ_BMHV01000005.1"/>
</dbReference>
<organism evidence="1 2">
    <name type="scientific">Terasakiella brassicae</name>
    <dbReference type="NCBI Taxonomy" id="1634917"/>
    <lineage>
        <taxon>Bacteria</taxon>
        <taxon>Pseudomonadati</taxon>
        <taxon>Pseudomonadota</taxon>
        <taxon>Alphaproteobacteria</taxon>
        <taxon>Rhodospirillales</taxon>
        <taxon>Terasakiellaceae</taxon>
        <taxon>Terasakiella</taxon>
    </lineage>
</organism>
<dbReference type="GO" id="GO:0003824">
    <property type="term" value="F:catalytic activity"/>
    <property type="evidence" value="ECO:0007669"/>
    <property type="project" value="UniProtKB-ARBA"/>
</dbReference>
<keyword evidence="2" id="KW-1185">Reference proteome</keyword>
<dbReference type="AlphaFoldDB" id="A0A917BVD3"/>
<dbReference type="PANTHER" id="PTHR11941:SF54">
    <property type="entry name" value="ENOYL-COA HYDRATASE, MITOCHONDRIAL"/>
    <property type="match status" value="1"/>
</dbReference>
<proteinExistence type="predicted"/>
<dbReference type="EMBL" id="BMHV01000005">
    <property type="protein sequence ID" value="GGF58199.1"/>
    <property type="molecule type" value="Genomic_DNA"/>
</dbReference>
<dbReference type="InterPro" id="IPR029045">
    <property type="entry name" value="ClpP/crotonase-like_dom_sf"/>
</dbReference>
<dbReference type="GO" id="GO:0006635">
    <property type="term" value="P:fatty acid beta-oxidation"/>
    <property type="evidence" value="ECO:0007669"/>
    <property type="project" value="TreeGrafter"/>
</dbReference>
<dbReference type="Pfam" id="PF00378">
    <property type="entry name" value="ECH_1"/>
    <property type="match status" value="1"/>
</dbReference>
<dbReference type="SUPFAM" id="SSF52096">
    <property type="entry name" value="ClpP/crotonase"/>
    <property type="match status" value="1"/>
</dbReference>
<name>A0A917BVD3_9PROT</name>
<evidence type="ECO:0000313" key="2">
    <source>
        <dbReference type="Proteomes" id="UP000632498"/>
    </source>
</evidence>